<dbReference type="AlphaFoldDB" id="A0A922SNZ6"/>
<gene>
    <name evidence="2" type="ORF">HF086_000682</name>
</gene>
<protein>
    <submittedName>
        <fullName evidence="2">Uncharacterized protein</fullName>
    </submittedName>
</protein>
<proteinExistence type="predicted"/>
<reference evidence="2" key="1">
    <citation type="journal article" date="2021" name="G3 (Bethesda)">
        <title>Genome and transcriptome analysis of the beet armyworm Spodoptera exigua reveals targets for pest control. .</title>
        <authorList>
            <person name="Simon S."/>
            <person name="Breeschoten T."/>
            <person name="Jansen H.J."/>
            <person name="Dirks R.P."/>
            <person name="Schranz M.E."/>
            <person name="Ros V.I.D."/>
        </authorList>
    </citation>
    <scope>NUCLEOTIDE SEQUENCE</scope>
    <source>
        <strain evidence="2">TB_SE_WUR_2020</strain>
    </source>
</reference>
<accession>A0A922SNZ6</accession>
<feature type="region of interest" description="Disordered" evidence="1">
    <location>
        <begin position="1"/>
        <end position="23"/>
    </location>
</feature>
<comment type="caution">
    <text evidence="2">The sequence shown here is derived from an EMBL/GenBank/DDBJ whole genome shotgun (WGS) entry which is preliminary data.</text>
</comment>
<evidence type="ECO:0000313" key="3">
    <source>
        <dbReference type="Proteomes" id="UP000814243"/>
    </source>
</evidence>
<sequence length="594" mass="67280">MGVVGTASYEPVPLPTDSKDLPSMHEDYQETGRGIYVVCLLLNSGEVNGQDILKDNLLEPLINELYLLYKDAYETEKTYVTRRFFTNFNHYTLHVEKLKEVNGWKHHNLKIESKAPWGEPVIYINNPVECRMPNAFITKEQFKKTMLDRIEKQKKEFSKDTIDLIRANKYFESHRPLPSYINENMNENIDQSIDKLNDEIVGVIGSHLKRHREVTNKKSTDTLMITSVSLKNGKINTNNRITSPYDYKNTVSISSRRSTPALKYTKEIKLKAKSKTASSPIHIKTPKKPNNLFKSYLVNPKTIKPNFNTTTAKNPASRKETKPVNKKLSSNLKLVFIPERNKSIAKINPHKITTSIKKRAPKYNNTYVTVHHITGSKNLSSNLKLVSIHEQNKAIAKMNSHKITNSTKKRAPKHTNTYDTVHHTGSKATVTKTNRTMEATTKMVARDIIVIANETIKETTVKEPKVTTINIETIKKPEVDVTVHNTESSPTVTKSNQTVEVTTKMILSDTENLENKTVNKDSIDETTVTKLKINTTKTENVADDATVQHTEAITAEISTAPTMKVTNNTVVSDTTVAETKTTVTKTTTTRRRQF</sequence>
<feature type="non-terminal residue" evidence="2">
    <location>
        <position position="1"/>
    </location>
</feature>
<dbReference type="EMBL" id="JACEFF010000085">
    <property type="protein sequence ID" value="KAH9644431.1"/>
    <property type="molecule type" value="Genomic_DNA"/>
</dbReference>
<organism evidence="2 3">
    <name type="scientific">Spodoptera exigua</name>
    <name type="common">Beet armyworm</name>
    <name type="synonym">Noctua fulgens</name>
    <dbReference type="NCBI Taxonomy" id="7107"/>
    <lineage>
        <taxon>Eukaryota</taxon>
        <taxon>Metazoa</taxon>
        <taxon>Ecdysozoa</taxon>
        <taxon>Arthropoda</taxon>
        <taxon>Hexapoda</taxon>
        <taxon>Insecta</taxon>
        <taxon>Pterygota</taxon>
        <taxon>Neoptera</taxon>
        <taxon>Endopterygota</taxon>
        <taxon>Lepidoptera</taxon>
        <taxon>Glossata</taxon>
        <taxon>Ditrysia</taxon>
        <taxon>Noctuoidea</taxon>
        <taxon>Noctuidae</taxon>
        <taxon>Amphipyrinae</taxon>
        <taxon>Spodoptera</taxon>
    </lineage>
</organism>
<feature type="region of interest" description="Disordered" evidence="1">
    <location>
        <begin position="305"/>
        <end position="325"/>
    </location>
</feature>
<evidence type="ECO:0000256" key="1">
    <source>
        <dbReference type="SAM" id="MobiDB-lite"/>
    </source>
</evidence>
<name>A0A922SNZ6_SPOEX</name>
<dbReference type="Proteomes" id="UP000814243">
    <property type="component" value="Unassembled WGS sequence"/>
</dbReference>
<evidence type="ECO:0000313" key="2">
    <source>
        <dbReference type="EMBL" id="KAH9644431.1"/>
    </source>
</evidence>
<feature type="compositionally biased region" description="Polar residues" evidence="1">
    <location>
        <begin position="305"/>
        <end position="314"/>
    </location>
</feature>